<organism evidence="1 2">
    <name type="scientific">Cichorium intybus</name>
    <name type="common">Chicory</name>
    <dbReference type="NCBI Taxonomy" id="13427"/>
    <lineage>
        <taxon>Eukaryota</taxon>
        <taxon>Viridiplantae</taxon>
        <taxon>Streptophyta</taxon>
        <taxon>Embryophyta</taxon>
        <taxon>Tracheophyta</taxon>
        <taxon>Spermatophyta</taxon>
        <taxon>Magnoliopsida</taxon>
        <taxon>eudicotyledons</taxon>
        <taxon>Gunneridae</taxon>
        <taxon>Pentapetalae</taxon>
        <taxon>asterids</taxon>
        <taxon>campanulids</taxon>
        <taxon>Asterales</taxon>
        <taxon>Asteraceae</taxon>
        <taxon>Cichorioideae</taxon>
        <taxon>Cichorieae</taxon>
        <taxon>Cichoriinae</taxon>
        <taxon>Cichorium</taxon>
    </lineage>
</organism>
<dbReference type="EMBL" id="CM042017">
    <property type="protein sequence ID" value="KAI3691139.1"/>
    <property type="molecule type" value="Genomic_DNA"/>
</dbReference>
<gene>
    <name evidence="1" type="ORF">L2E82_49357</name>
</gene>
<reference evidence="1 2" key="2">
    <citation type="journal article" date="2022" name="Mol. Ecol. Resour.">
        <title>The genomes of chicory, endive, great burdock and yacon provide insights into Asteraceae paleo-polyploidization history and plant inulin production.</title>
        <authorList>
            <person name="Fan W."/>
            <person name="Wang S."/>
            <person name="Wang H."/>
            <person name="Wang A."/>
            <person name="Jiang F."/>
            <person name="Liu H."/>
            <person name="Zhao H."/>
            <person name="Xu D."/>
            <person name="Zhang Y."/>
        </authorList>
    </citation>
    <scope>NUCLEOTIDE SEQUENCE [LARGE SCALE GENOMIC DNA]</scope>
    <source>
        <strain evidence="2">cv. Punajuju</strain>
        <tissue evidence="1">Leaves</tissue>
    </source>
</reference>
<proteinExistence type="predicted"/>
<dbReference type="Proteomes" id="UP001055811">
    <property type="component" value="Linkage Group LG09"/>
</dbReference>
<comment type="caution">
    <text evidence="1">The sequence shown here is derived from an EMBL/GenBank/DDBJ whole genome shotgun (WGS) entry which is preliminary data.</text>
</comment>
<keyword evidence="2" id="KW-1185">Reference proteome</keyword>
<accession>A0ACB8YZH3</accession>
<sequence>MAGNGEGCHDGTGRSCLCAKGIRISEGNLLTSSMERNKAICCISDFNVNEGGDLVSFYRKRQIAKGSYKSSVNGEGMFDCEVDPGDFACGAYEEINAKVFSNPILC</sequence>
<reference evidence="2" key="1">
    <citation type="journal article" date="2022" name="Mol. Ecol. Resour.">
        <title>The genomes of chicory, endive, great burdock and yacon provide insights into Asteraceae palaeo-polyploidization history and plant inulin production.</title>
        <authorList>
            <person name="Fan W."/>
            <person name="Wang S."/>
            <person name="Wang H."/>
            <person name="Wang A."/>
            <person name="Jiang F."/>
            <person name="Liu H."/>
            <person name="Zhao H."/>
            <person name="Xu D."/>
            <person name="Zhang Y."/>
        </authorList>
    </citation>
    <scope>NUCLEOTIDE SEQUENCE [LARGE SCALE GENOMIC DNA]</scope>
    <source>
        <strain evidence="2">cv. Punajuju</strain>
    </source>
</reference>
<name>A0ACB8YZH3_CICIN</name>
<evidence type="ECO:0000313" key="2">
    <source>
        <dbReference type="Proteomes" id="UP001055811"/>
    </source>
</evidence>
<protein>
    <submittedName>
        <fullName evidence="1">Uncharacterized protein</fullName>
    </submittedName>
</protein>
<evidence type="ECO:0000313" key="1">
    <source>
        <dbReference type="EMBL" id="KAI3691139.1"/>
    </source>
</evidence>